<feature type="region of interest" description="Disordered" evidence="1">
    <location>
        <begin position="86"/>
        <end position="119"/>
    </location>
</feature>
<accession>A0A3R9N0G0</accession>
<evidence type="ECO:0008006" key="5">
    <source>
        <dbReference type="Google" id="ProtNLM"/>
    </source>
</evidence>
<comment type="caution">
    <text evidence="3">The sequence shown here is derived from an EMBL/GenBank/DDBJ whole genome shotgun (WGS) entry which is preliminary data.</text>
</comment>
<keyword evidence="2" id="KW-1133">Transmembrane helix</keyword>
<organism evidence="3 4">
    <name type="scientific">Hymenobacter metallilatus</name>
    <dbReference type="NCBI Taxonomy" id="2493666"/>
    <lineage>
        <taxon>Bacteria</taxon>
        <taxon>Pseudomonadati</taxon>
        <taxon>Bacteroidota</taxon>
        <taxon>Cytophagia</taxon>
        <taxon>Cytophagales</taxon>
        <taxon>Hymenobacteraceae</taxon>
        <taxon>Hymenobacter</taxon>
    </lineage>
</organism>
<feature type="compositionally biased region" description="Polar residues" evidence="1">
    <location>
        <begin position="87"/>
        <end position="100"/>
    </location>
</feature>
<dbReference type="InterPro" id="IPR011250">
    <property type="entry name" value="OMP/PagP_B-barrel"/>
</dbReference>
<dbReference type="SUPFAM" id="SSF56925">
    <property type="entry name" value="OMPA-like"/>
    <property type="match status" value="1"/>
</dbReference>
<protein>
    <recommendedName>
        <fullName evidence="5">Outer membrane protein beta-barrel domain-containing protein</fullName>
    </recommendedName>
</protein>
<evidence type="ECO:0000313" key="3">
    <source>
        <dbReference type="EMBL" id="RSK35335.1"/>
    </source>
</evidence>
<keyword evidence="4" id="KW-1185">Reference proteome</keyword>
<dbReference type="RefSeq" id="WP_125427897.1">
    <property type="nucleotide sequence ID" value="NZ_RWIS01000003.1"/>
</dbReference>
<name>A0A3R9N0G0_9BACT</name>
<dbReference type="EMBL" id="RWIS01000003">
    <property type="protein sequence ID" value="RSK35335.1"/>
    <property type="molecule type" value="Genomic_DNA"/>
</dbReference>
<evidence type="ECO:0000256" key="2">
    <source>
        <dbReference type="SAM" id="Phobius"/>
    </source>
</evidence>
<gene>
    <name evidence="3" type="ORF">EI290_06450</name>
</gene>
<proteinExistence type="predicted"/>
<reference evidence="3 4" key="1">
    <citation type="submission" date="2018-12" db="EMBL/GenBank/DDBJ databases">
        <authorList>
            <person name="Feng G."/>
            <person name="Zhu H."/>
        </authorList>
    </citation>
    <scope>NUCLEOTIDE SEQUENCE [LARGE SCALE GENOMIC DNA]</scope>
    <source>
        <strain evidence="3 4">9PBR-2</strain>
    </source>
</reference>
<feature type="transmembrane region" description="Helical" evidence="2">
    <location>
        <begin position="55"/>
        <end position="73"/>
    </location>
</feature>
<keyword evidence="2" id="KW-0812">Transmembrane</keyword>
<dbReference type="AlphaFoldDB" id="A0A3R9N0G0"/>
<evidence type="ECO:0000256" key="1">
    <source>
        <dbReference type="SAM" id="MobiDB-lite"/>
    </source>
</evidence>
<evidence type="ECO:0000313" key="4">
    <source>
        <dbReference type="Proteomes" id="UP000280066"/>
    </source>
</evidence>
<keyword evidence="2" id="KW-0472">Membrane</keyword>
<dbReference type="OrthoDB" id="1523584at2"/>
<dbReference type="Proteomes" id="UP000280066">
    <property type="component" value="Unassembled WGS sequence"/>
</dbReference>
<sequence length="514" mass="53864">MPTPDMSDEELDRLFRSGAEAYPDEVSLSGWLHLQEQLDAADRQQLVQRQVRQRVALWFAAELVLLAFLALLWHTKPQWQPELAGTGVQTSATATAPQSGRKQDRKPPVAAKPRRPVAGRLYATSPGLSAATDNQARFSTPAAIDLTGTARASASGEARRAAKLPTLAGLLSTRSGNGNGLPTGAETMRAPEAAPASTTPASTISAPTTTSALTTSSVSTAATAGAAINPPVASAAAPAGPTPLETSAATVSAAPAQENGGVIPAPTPPISGAAAAATATAALLPPADSAATALPVAAPDSAQPKSQRPKPAYRVLVGVVGGPEATAVLPGPAPRVGGTMGVALEYRLTSRFRVRTGLVRSVKRYAARGSDYNPPPTYWTHRIPVNQVDANCRILEIPLDVRYDVTIRPGQTLYASAGVTSLLMRRERYRYLYEYNGQYIDKTWSIDQSGNAAFSLLQLGVGLERAVGSRWLVQAEPFVKIPLSGVGFGQIKLSSSGVMLGIKYGLFRPRTVVP</sequence>